<evidence type="ECO:0000256" key="8">
    <source>
        <dbReference type="ARBA" id="ARBA00023157"/>
    </source>
</evidence>
<keyword evidence="9" id="KW-0676">Redox-active center</keyword>
<evidence type="ECO:0000256" key="9">
    <source>
        <dbReference type="ARBA" id="ARBA00023284"/>
    </source>
</evidence>
<accession>E2SDQ8</accession>
<dbReference type="GO" id="GO:0016491">
    <property type="term" value="F:oxidoreductase activity"/>
    <property type="evidence" value="ECO:0007669"/>
    <property type="project" value="UniProtKB-KW"/>
</dbReference>
<keyword evidence="8" id="KW-1015">Disulfide bond</keyword>
<dbReference type="InterPro" id="IPR038354">
    <property type="entry name" value="VKOR_sf"/>
</dbReference>
<keyword evidence="7 10" id="KW-0472">Membrane</keyword>
<dbReference type="Pfam" id="PF07884">
    <property type="entry name" value="VKOR"/>
    <property type="match status" value="1"/>
</dbReference>
<proteinExistence type="inferred from homology"/>
<evidence type="ECO:0000256" key="5">
    <source>
        <dbReference type="ARBA" id="ARBA00022989"/>
    </source>
</evidence>
<protein>
    <submittedName>
        <fullName evidence="12">Vitamin K epoxide reductase family</fullName>
    </submittedName>
</protein>
<keyword evidence="5 10" id="KW-1133">Transmembrane helix</keyword>
<organism evidence="12 13">
    <name type="scientific">Aeromicrobium marinum DSM 15272</name>
    <dbReference type="NCBI Taxonomy" id="585531"/>
    <lineage>
        <taxon>Bacteria</taxon>
        <taxon>Bacillati</taxon>
        <taxon>Actinomycetota</taxon>
        <taxon>Actinomycetes</taxon>
        <taxon>Propionibacteriales</taxon>
        <taxon>Nocardioidaceae</taxon>
        <taxon>Aeromicrobium</taxon>
    </lineage>
</organism>
<feature type="transmembrane region" description="Helical" evidence="10">
    <location>
        <begin position="24"/>
        <end position="44"/>
    </location>
</feature>
<feature type="transmembrane region" description="Helical" evidence="10">
    <location>
        <begin position="180"/>
        <end position="198"/>
    </location>
</feature>
<gene>
    <name evidence="12" type="ORF">HMPREF0063_11844</name>
</gene>
<dbReference type="STRING" id="585531.HMPREF0063_11844"/>
<dbReference type="Gene3D" id="1.20.1440.130">
    <property type="entry name" value="VKOR domain"/>
    <property type="match status" value="1"/>
</dbReference>
<dbReference type="InterPro" id="IPR041714">
    <property type="entry name" value="VKOR_Actinobacteria"/>
</dbReference>
<dbReference type="GO" id="GO:0016020">
    <property type="term" value="C:membrane"/>
    <property type="evidence" value="ECO:0007669"/>
    <property type="project" value="UniProtKB-SubCell"/>
</dbReference>
<sequence length="206" mass="22326">MTTPIPDTDLDTDLDAVETPSLRGYGLFLAVTASVALAAALILVHDKITLLENPGETLNCDISAFVSCGGVLTQPQAEVFGFANPLMGIVGFSILAAFGVLLASGGTLPHWFWGGLQVGVLFGIGFVTWLQSQSIYVIELLCPWCMVVWAMMIPIFVVTTGQVLRQYAPGAALTRFVNDWRVLIIALWFVALVSLIWFKFGDTLWA</sequence>
<dbReference type="HOGENOM" id="CLU_082938_1_1_11"/>
<keyword evidence="13" id="KW-1185">Reference proteome</keyword>
<evidence type="ECO:0000313" key="12">
    <source>
        <dbReference type="EMBL" id="EFQ82635.1"/>
    </source>
</evidence>
<evidence type="ECO:0000256" key="3">
    <source>
        <dbReference type="ARBA" id="ARBA00022692"/>
    </source>
</evidence>
<keyword evidence="4" id="KW-0874">Quinone</keyword>
<feature type="transmembrane region" description="Helical" evidence="10">
    <location>
        <begin position="86"/>
        <end position="105"/>
    </location>
</feature>
<evidence type="ECO:0000256" key="2">
    <source>
        <dbReference type="ARBA" id="ARBA00006214"/>
    </source>
</evidence>
<evidence type="ECO:0000313" key="13">
    <source>
        <dbReference type="Proteomes" id="UP000003111"/>
    </source>
</evidence>
<evidence type="ECO:0000256" key="6">
    <source>
        <dbReference type="ARBA" id="ARBA00023002"/>
    </source>
</evidence>
<dbReference type="AlphaFoldDB" id="E2SDQ8"/>
<reference evidence="12" key="1">
    <citation type="submission" date="2010-08" db="EMBL/GenBank/DDBJ databases">
        <authorList>
            <person name="Muzny D."/>
            <person name="Qin X."/>
            <person name="Buhay C."/>
            <person name="Dugan-Rocha S."/>
            <person name="Ding Y."/>
            <person name="Chen G."/>
            <person name="Hawes A."/>
            <person name="Holder M."/>
            <person name="Jhangiani S."/>
            <person name="Johnson A."/>
            <person name="Khan Z."/>
            <person name="Li Z."/>
            <person name="Liu W."/>
            <person name="Liu X."/>
            <person name="Perez L."/>
            <person name="Shen H."/>
            <person name="Wang Q."/>
            <person name="Watt J."/>
            <person name="Xi L."/>
            <person name="Xin Y."/>
            <person name="Zhou J."/>
            <person name="Deng J."/>
            <person name="Jiang H."/>
            <person name="Liu Y."/>
            <person name="Qu J."/>
            <person name="Song X.-Z."/>
            <person name="Zhang L."/>
            <person name="Villasana D."/>
            <person name="Johnson A."/>
            <person name="Liu J."/>
            <person name="Liyanage D."/>
            <person name="Lorensuhewa L."/>
            <person name="Robinson T."/>
            <person name="Song A."/>
            <person name="Song B.-B."/>
            <person name="Dinh H."/>
            <person name="Thornton R."/>
            <person name="Coyle M."/>
            <person name="Francisco L."/>
            <person name="Jackson L."/>
            <person name="Javaid M."/>
            <person name="Korchina V."/>
            <person name="Kovar C."/>
            <person name="Mata R."/>
            <person name="Mathew T."/>
            <person name="Ngo R."/>
            <person name="Nguyen L."/>
            <person name="Nguyen N."/>
            <person name="Okwuonu G."/>
            <person name="Ongeri F."/>
            <person name="Pham C."/>
            <person name="Simmons D."/>
            <person name="Wilczek-Boney K."/>
            <person name="Hale W."/>
            <person name="Jakkamsetti A."/>
            <person name="Pham P."/>
            <person name="Ruth R."/>
            <person name="San Lucas F."/>
            <person name="Warren J."/>
            <person name="Zhang J."/>
            <person name="Zhao Z."/>
            <person name="Zhou C."/>
            <person name="Zhu D."/>
            <person name="Lee S."/>
            <person name="Bess C."/>
            <person name="Blankenburg K."/>
            <person name="Forbes L."/>
            <person name="Fu Q."/>
            <person name="Gubbala S."/>
            <person name="Hirani K."/>
            <person name="Jayaseelan J.C."/>
            <person name="Lara F."/>
            <person name="Munidasa M."/>
            <person name="Palculict T."/>
            <person name="Patil S."/>
            <person name="Pu L.-L."/>
            <person name="Saada N."/>
            <person name="Tang L."/>
            <person name="Weissenberger G."/>
            <person name="Zhu Y."/>
            <person name="Hemphill L."/>
            <person name="Shang Y."/>
            <person name="Youmans B."/>
            <person name="Ayvaz T."/>
            <person name="Ross M."/>
            <person name="Santibanez J."/>
            <person name="Aqrawi P."/>
            <person name="Gross S."/>
            <person name="Joshi V."/>
            <person name="Fowler G."/>
            <person name="Nazareth L."/>
            <person name="Reid J."/>
            <person name="Worley K."/>
            <person name="Petrosino J."/>
            <person name="Highlander S."/>
            <person name="Gibbs R."/>
        </authorList>
    </citation>
    <scope>NUCLEOTIDE SEQUENCE [LARGE SCALE GENOMIC DNA]</scope>
    <source>
        <strain evidence="12">DSM 15272</strain>
    </source>
</reference>
<feature type="transmembrane region" description="Helical" evidence="10">
    <location>
        <begin position="137"/>
        <end position="160"/>
    </location>
</feature>
<dbReference type="GO" id="GO:0048038">
    <property type="term" value="F:quinone binding"/>
    <property type="evidence" value="ECO:0007669"/>
    <property type="project" value="UniProtKB-KW"/>
</dbReference>
<feature type="domain" description="Vitamin K epoxide reductase" evidence="11">
    <location>
        <begin position="22"/>
        <end position="163"/>
    </location>
</feature>
<dbReference type="Proteomes" id="UP000003111">
    <property type="component" value="Unassembled WGS sequence"/>
</dbReference>
<evidence type="ECO:0000256" key="7">
    <source>
        <dbReference type="ARBA" id="ARBA00023136"/>
    </source>
</evidence>
<evidence type="ECO:0000256" key="10">
    <source>
        <dbReference type="SAM" id="Phobius"/>
    </source>
</evidence>
<keyword evidence="3 10" id="KW-0812">Transmembrane</keyword>
<comment type="caution">
    <text evidence="12">The sequence shown here is derived from an EMBL/GenBank/DDBJ whole genome shotgun (WGS) entry which is preliminary data.</text>
</comment>
<dbReference type="CDD" id="cd12922">
    <property type="entry name" value="VKOR_5"/>
    <property type="match status" value="1"/>
</dbReference>
<comment type="subcellular location">
    <subcellularLocation>
        <location evidence="1">Membrane</location>
        <topology evidence="1">Multi-pass membrane protein</topology>
    </subcellularLocation>
</comment>
<keyword evidence="6" id="KW-0560">Oxidoreductase</keyword>
<dbReference type="OrthoDB" id="9783799at2"/>
<name>E2SDQ8_9ACTN</name>
<evidence type="ECO:0000256" key="1">
    <source>
        <dbReference type="ARBA" id="ARBA00004141"/>
    </source>
</evidence>
<comment type="similarity">
    <text evidence="2">Belongs to the VKOR family.</text>
</comment>
<dbReference type="eggNOG" id="COG4243">
    <property type="taxonomic scope" value="Bacteria"/>
</dbReference>
<dbReference type="EMBL" id="ACLF03000006">
    <property type="protein sequence ID" value="EFQ82635.1"/>
    <property type="molecule type" value="Genomic_DNA"/>
</dbReference>
<dbReference type="SMART" id="SM00756">
    <property type="entry name" value="VKc"/>
    <property type="match status" value="1"/>
</dbReference>
<dbReference type="RefSeq" id="WP_007076936.1">
    <property type="nucleotide sequence ID" value="NZ_CM001024.1"/>
</dbReference>
<evidence type="ECO:0000259" key="11">
    <source>
        <dbReference type="SMART" id="SM00756"/>
    </source>
</evidence>
<evidence type="ECO:0000256" key="4">
    <source>
        <dbReference type="ARBA" id="ARBA00022719"/>
    </source>
</evidence>
<feature type="transmembrane region" description="Helical" evidence="10">
    <location>
        <begin position="111"/>
        <end position="130"/>
    </location>
</feature>
<dbReference type="InterPro" id="IPR012932">
    <property type="entry name" value="VKOR"/>
</dbReference>